<reference evidence="1" key="2">
    <citation type="journal article" date="2022" name="New Phytol.">
        <title>Evolutionary transition to the ectomycorrhizal habit in the genomes of a hyperdiverse lineage of mushroom-forming fungi.</title>
        <authorList>
            <person name="Looney B."/>
            <person name="Miyauchi S."/>
            <person name="Morin E."/>
            <person name="Drula E."/>
            <person name="Courty P.E."/>
            <person name="Kohler A."/>
            <person name="Kuo A."/>
            <person name="LaButti K."/>
            <person name="Pangilinan J."/>
            <person name="Lipzen A."/>
            <person name="Riley R."/>
            <person name="Andreopoulos W."/>
            <person name="He G."/>
            <person name="Johnson J."/>
            <person name="Nolan M."/>
            <person name="Tritt A."/>
            <person name="Barry K.W."/>
            <person name="Grigoriev I.V."/>
            <person name="Nagy L.G."/>
            <person name="Hibbett D."/>
            <person name="Henrissat B."/>
            <person name="Matheny P.B."/>
            <person name="Labbe J."/>
            <person name="Martin F.M."/>
        </authorList>
    </citation>
    <scope>NUCLEOTIDE SEQUENCE</scope>
    <source>
        <strain evidence="1">HHB10654</strain>
    </source>
</reference>
<dbReference type="EMBL" id="MU277193">
    <property type="protein sequence ID" value="KAI0066364.1"/>
    <property type="molecule type" value="Genomic_DNA"/>
</dbReference>
<organism evidence="1 2">
    <name type="scientific">Artomyces pyxidatus</name>
    <dbReference type="NCBI Taxonomy" id="48021"/>
    <lineage>
        <taxon>Eukaryota</taxon>
        <taxon>Fungi</taxon>
        <taxon>Dikarya</taxon>
        <taxon>Basidiomycota</taxon>
        <taxon>Agaricomycotina</taxon>
        <taxon>Agaricomycetes</taxon>
        <taxon>Russulales</taxon>
        <taxon>Auriscalpiaceae</taxon>
        <taxon>Artomyces</taxon>
    </lineage>
</organism>
<reference evidence="1" key="1">
    <citation type="submission" date="2021-03" db="EMBL/GenBank/DDBJ databases">
        <authorList>
            <consortium name="DOE Joint Genome Institute"/>
            <person name="Ahrendt S."/>
            <person name="Looney B.P."/>
            <person name="Miyauchi S."/>
            <person name="Morin E."/>
            <person name="Drula E."/>
            <person name="Courty P.E."/>
            <person name="Chicoki N."/>
            <person name="Fauchery L."/>
            <person name="Kohler A."/>
            <person name="Kuo A."/>
            <person name="Labutti K."/>
            <person name="Pangilinan J."/>
            <person name="Lipzen A."/>
            <person name="Riley R."/>
            <person name="Andreopoulos W."/>
            <person name="He G."/>
            <person name="Johnson J."/>
            <person name="Barry K.W."/>
            <person name="Grigoriev I.V."/>
            <person name="Nagy L."/>
            <person name="Hibbett D."/>
            <person name="Henrissat B."/>
            <person name="Matheny P.B."/>
            <person name="Labbe J."/>
            <person name="Martin F."/>
        </authorList>
    </citation>
    <scope>NUCLEOTIDE SEQUENCE</scope>
    <source>
        <strain evidence="1">HHB10654</strain>
    </source>
</reference>
<gene>
    <name evidence="1" type="ORF">BV25DRAFT_1797007</name>
</gene>
<proteinExistence type="predicted"/>
<comment type="caution">
    <text evidence="1">The sequence shown here is derived from an EMBL/GenBank/DDBJ whole genome shotgun (WGS) entry which is preliminary data.</text>
</comment>
<name>A0ACB8TC25_9AGAM</name>
<keyword evidence="2" id="KW-1185">Reference proteome</keyword>
<protein>
    <submittedName>
        <fullName evidence="1">RNI-like protein</fullName>
    </submittedName>
</protein>
<dbReference type="Proteomes" id="UP000814140">
    <property type="component" value="Unassembled WGS sequence"/>
</dbReference>
<accession>A0ACB8TC25</accession>
<evidence type="ECO:0000313" key="2">
    <source>
        <dbReference type="Proteomes" id="UP000814140"/>
    </source>
</evidence>
<sequence length="524" mass="57733">MLPQPAVDSDHLDDDDEVEEQPKKKRKLTKAAEAKLKAKAKKAKKDEDEYDDSEDDTYTALSKAAQANARAKPPVGSFDTCAKCSKQFTVTKYTVAANPPPGYLCHPCAKSGGGDPFKKPAAPRKRKSASEKRTVTSFEERQLPSLVSLCIQTIAKHINDVEALGDIGTVNTDNIIRALSRNRSLTHENVSLFYNVENKNLTLYDATKLQCDSLRTLALLNPNITSLRLDFCGRMDDSVLNAWSTALPALTRLELLGPFLVRVPAWVAFFKSHPQLEAFLIVQSPRFDLECMNALANTCKGLKELRLKEIGLLDDSFLAPIKKLKQLTHLDLADSTESITEDAAIALMKAIGARLEHLDLSGHTNLSDDFLLKGLRPHAKHLKSLILNNLDLSDKGTAMFFDKWHQDPFPPALKVLSLSRVLDLAGDALLALLECVGGTLQELNINGWRATSEDALRAIGTSAPALKKLDVGWNRALDDFVMKAIVDGCGELEELKCWGCNRVTDNYPRKRGLSVLGVESHVVI</sequence>
<evidence type="ECO:0000313" key="1">
    <source>
        <dbReference type="EMBL" id="KAI0066364.1"/>
    </source>
</evidence>